<organism evidence="5 6">
    <name type="scientific">Dictyobacter halimunensis</name>
    <dbReference type="NCBI Taxonomy" id="3026934"/>
    <lineage>
        <taxon>Bacteria</taxon>
        <taxon>Bacillati</taxon>
        <taxon>Chloroflexota</taxon>
        <taxon>Ktedonobacteria</taxon>
        <taxon>Ktedonobacterales</taxon>
        <taxon>Dictyobacteraceae</taxon>
        <taxon>Dictyobacter</taxon>
    </lineage>
</organism>
<feature type="domain" description="Protein kinase" evidence="4">
    <location>
        <begin position="10"/>
        <end position="275"/>
    </location>
</feature>
<proteinExistence type="predicted"/>
<dbReference type="InterPro" id="IPR000719">
    <property type="entry name" value="Prot_kinase_dom"/>
</dbReference>
<dbReference type="SUPFAM" id="SSF48452">
    <property type="entry name" value="TPR-like"/>
    <property type="match status" value="1"/>
</dbReference>
<evidence type="ECO:0000256" key="2">
    <source>
        <dbReference type="ARBA" id="ARBA00022803"/>
    </source>
</evidence>
<accession>A0ABQ6G2M9</accession>
<dbReference type="PROSITE" id="PS50011">
    <property type="entry name" value="PROTEIN_KINASE_DOM"/>
    <property type="match status" value="1"/>
</dbReference>
<dbReference type="Proteomes" id="UP001344906">
    <property type="component" value="Unassembled WGS sequence"/>
</dbReference>
<dbReference type="Pfam" id="PF13432">
    <property type="entry name" value="TPR_16"/>
    <property type="match status" value="1"/>
</dbReference>
<dbReference type="SMART" id="SM00220">
    <property type="entry name" value="S_TKc"/>
    <property type="match status" value="1"/>
</dbReference>
<evidence type="ECO:0000313" key="6">
    <source>
        <dbReference type="Proteomes" id="UP001344906"/>
    </source>
</evidence>
<evidence type="ECO:0000259" key="4">
    <source>
        <dbReference type="PROSITE" id="PS50011"/>
    </source>
</evidence>
<dbReference type="SMART" id="SM00028">
    <property type="entry name" value="TPR"/>
    <property type="match status" value="7"/>
</dbReference>
<dbReference type="PROSITE" id="PS50293">
    <property type="entry name" value="TPR_REGION"/>
    <property type="match status" value="2"/>
</dbReference>
<feature type="repeat" description="TPR" evidence="3">
    <location>
        <begin position="339"/>
        <end position="372"/>
    </location>
</feature>
<dbReference type="InterPro" id="IPR011009">
    <property type="entry name" value="Kinase-like_dom_sf"/>
</dbReference>
<dbReference type="PROSITE" id="PS50005">
    <property type="entry name" value="TPR"/>
    <property type="match status" value="4"/>
</dbReference>
<dbReference type="RefSeq" id="WP_338255523.1">
    <property type="nucleotide sequence ID" value="NZ_BSRI01000002.1"/>
</dbReference>
<evidence type="ECO:0000313" key="5">
    <source>
        <dbReference type="EMBL" id="GLV59052.1"/>
    </source>
</evidence>
<dbReference type="PROSITE" id="PS00108">
    <property type="entry name" value="PROTEIN_KINASE_ST"/>
    <property type="match status" value="1"/>
</dbReference>
<dbReference type="EMBL" id="BSRI01000002">
    <property type="protein sequence ID" value="GLV59052.1"/>
    <property type="molecule type" value="Genomic_DNA"/>
</dbReference>
<dbReference type="PANTHER" id="PTHR44943">
    <property type="entry name" value="CELLULOSE SYNTHASE OPERON PROTEIN C"/>
    <property type="match status" value="1"/>
</dbReference>
<dbReference type="InterPro" id="IPR019734">
    <property type="entry name" value="TPR_rpt"/>
</dbReference>
<feature type="repeat" description="TPR" evidence="3">
    <location>
        <begin position="305"/>
        <end position="338"/>
    </location>
</feature>
<dbReference type="Pfam" id="PF00069">
    <property type="entry name" value="Pkinase"/>
    <property type="match status" value="1"/>
</dbReference>
<dbReference type="InterPro" id="IPR051685">
    <property type="entry name" value="Ycf3/AcsC/BcsC/TPR_MFPF"/>
</dbReference>
<protein>
    <recommendedName>
        <fullName evidence="4">Protein kinase domain-containing protein</fullName>
    </recommendedName>
</protein>
<dbReference type="InterPro" id="IPR008271">
    <property type="entry name" value="Ser/Thr_kinase_AS"/>
</dbReference>
<dbReference type="CDD" id="cd14014">
    <property type="entry name" value="STKc_PknB_like"/>
    <property type="match status" value="1"/>
</dbReference>
<evidence type="ECO:0000256" key="1">
    <source>
        <dbReference type="ARBA" id="ARBA00022737"/>
    </source>
</evidence>
<feature type="repeat" description="TPR" evidence="3">
    <location>
        <begin position="271"/>
        <end position="304"/>
    </location>
</feature>
<name>A0ABQ6G2M9_9CHLR</name>
<keyword evidence="2 3" id="KW-0802">TPR repeat</keyword>
<comment type="caution">
    <text evidence="5">The sequence shown here is derived from an EMBL/GenBank/DDBJ whole genome shotgun (WGS) entry which is preliminary data.</text>
</comment>
<dbReference type="InterPro" id="IPR011990">
    <property type="entry name" value="TPR-like_helical_dom_sf"/>
</dbReference>
<keyword evidence="1" id="KW-0677">Repeat</keyword>
<dbReference type="Pfam" id="PF13414">
    <property type="entry name" value="TPR_11"/>
    <property type="match status" value="2"/>
</dbReference>
<dbReference type="Gene3D" id="1.25.40.10">
    <property type="entry name" value="Tetratricopeptide repeat domain"/>
    <property type="match status" value="3"/>
</dbReference>
<keyword evidence="6" id="KW-1185">Reference proteome</keyword>
<feature type="repeat" description="TPR" evidence="3">
    <location>
        <begin position="412"/>
        <end position="445"/>
    </location>
</feature>
<gene>
    <name evidence="5" type="ORF">KDH_58800</name>
</gene>
<dbReference type="PANTHER" id="PTHR44943:SF8">
    <property type="entry name" value="TPR REPEAT-CONTAINING PROTEIN MJ0263"/>
    <property type="match status" value="1"/>
</dbReference>
<reference evidence="5 6" key="1">
    <citation type="submission" date="2023-02" db="EMBL/GenBank/DDBJ databases">
        <title>Dictyobacter halimunensis sp. nov., a new member of the class Ktedonobacteria from forest soil in a geothermal area.</title>
        <authorList>
            <person name="Rachmania M.K."/>
            <person name="Ningsih F."/>
            <person name="Sakai Y."/>
            <person name="Yabe S."/>
            <person name="Yokota A."/>
            <person name="Sjamsuridzal W."/>
        </authorList>
    </citation>
    <scope>NUCLEOTIDE SEQUENCE [LARGE SCALE GENOMIC DNA]</scope>
    <source>
        <strain evidence="5 6">S3.2.2.5</strain>
    </source>
</reference>
<sequence>MEQLATIGNYRLLEPISSGTYGRVYRAEHLVLSNRVVAIKILHGAFLQTQSDREGFFREAKLLEMLQHPFILRVIDVGLHEFTPYLVTELATGGSLRQLLRNTATQPLSFEQIKQILHQIATALQFAHQHNIIHRDLKPENILFNEKNDILIADFGMSQALQSQSIKNGSVAGTPAYMAPEQFRGMISKESDQYALGCIAYELLTGKTPFPNADIYTMAFKHLSEQPPALHQLNSQVPEHVSQAVMKAIARERTARHPDMLSFVHAIDKSAREWLQEGNQLFSAQQYEKAAICYQQALRLTPDNARIYHSRGIALANLQRYEEALEAYEQAIKLEPDFALAYNNKGTVLRQLRRYPEALRAYKQATIIDPQYALAYYNTGLVLEILQHHEEALAAYRQATRMHAIRLGSHYALVYRKTGIMSLKLARYEDALSAYEQAMRIDPDSSRPHIGRGVALLYLRRAEEALTSFEQALNIDCDTTLALIGKIIALQMLQQHTEAREIFKQAISSEDHYALMYTVQDDAADNLTRLKKTFAAYEHTIDFELNHYGSPKRTAPLAHQA</sequence>
<evidence type="ECO:0000256" key="3">
    <source>
        <dbReference type="PROSITE-ProRule" id="PRU00339"/>
    </source>
</evidence>
<dbReference type="SUPFAM" id="SSF56112">
    <property type="entry name" value="Protein kinase-like (PK-like)"/>
    <property type="match status" value="1"/>
</dbReference>
<dbReference type="Gene3D" id="1.10.510.10">
    <property type="entry name" value="Transferase(Phosphotransferase) domain 1"/>
    <property type="match status" value="1"/>
</dbReference>